<keyword evidence="16" id="KW-1185">Reference proteome</keyword>
<dbReference type="OrthoDB" id="9782546at2"/>
<dbReference type="InterPro" id="IPR004393">
    <property type="entry name" value="NadC"/>
</dbReference>
<dbReference type="Gene3D" id="3.90.1170.20">
    <property type="entry name" value="Quinolinate phosphoribosyl transferase, N-terminal domain"/>
    <property type="match status" value="1"/>
</dbReference>
<comment type="similarity">
    <text evidence="3 12">Belongs to the NadC/ModD family.</text>
</comment>
<dbReference type="InterPro" id="IPR027277">
    <property type="entry name" value="NadC/ModD"/>
</dbReference>
<keyword evidence="8 12" id="KW-0808">Transferase</keyword>
<proteinExistence type="inferred from homology"/>
<dbReference type="FunFam" id="3.20.20.70:FF:000030">
    <property type="entry name" value="Nicotinate-nucleotide pyrophosphorylase, carboxylating"/>
    <property type="match status" value="1"/>
</dbReference>
<dbReference type="Proteomes" id="UP000252182">
    <property type="component" value="Chromosome"/>
</dbReference>
<comment type="function">
    <text evidence="1">Involved in the catabolism of quinolinic acid (QA).</text>
</comment>
<dbReference type="AlphaFoldDB" id="A0A345DB16"/>
<dbReference type="GO" id="GO:0009435">
    <property type="term" value="P:NAD+ biosynthetic process"/>
    <property type="evidence" value="ECO:0007669"/>
    <property type="project" value="UniProtKB-UniPathway"/>
</dbReference>
<dbReference type="InterPro" id="IPR022412">
    <property type="entry name" value="Quinolinate_PRibosylTrfase_N"/>
</dbReference>
<comment type="catalytic activity">
    <reaction evidence="10">
        <text>nicotinate beta-D-ribonucleotide + CO2 + diphosphate = quinolinate + 5-phospho-alpha-D-ribose 1-diphosphate + 2 H(+)</text>
        <dbReference type="Rhea" id="RHEA:12733"/>
        <dbReference type="ChEBI" id="CHEBI:15378"/>
        <dbReference type="ChEBI" id="CHEBI:16526"/>
        <dbReference type="ChEBI" id="CHEBI:29959"/>
        <dbReference type="ChEBI" id="CHEBI:33019"/>
        <dbReference type="ChEBI" id="CHEBI:57502"/>
        <dbReference type="ChEBI" id="CHEBI:58017"/>
        <dbReference type="EC" id="2.4.2.19"/>
    </reaction>
</comment>
<dbReference type="NCBIfam" id="TIGR00078">
    <property type="entry name" value="nadC"/>
    <property type="match status" value="1"/>
</dbReference>
<evidence type="ECO:0000256" key="7">
    <source>
        <dbReference type="ARBA" id="ARBA00022676"/>
    </source>
</evidence>
<accession>A0A345DB16</accession>
<dbReference type="GO" id="GO:0005737">
    <property type="term" value="C:cytoplasm"/>
    <property type="evidence" value="ECO:0007669"/>
    <property type="project" value="TreeGrafter"/>
</dbReference>
<evidence type="ECO:0000256" key="4">
    <source>
        <dbReference type="ARBA" id="ARBA00011218"/>
    </source>
</evidence>
<dbReference type="Gene3D" id="3.20.20.70">
    <property type="entry name" value="Aldolase class I"/>
    <property type="match status" value="1"/>
</dbReference>
<evidence type="ECO:0000256" key="11">
    <source>
        <dbReference type="ARBA" id="ARBA00069173"/>
    </source>
</evidence>
<dbReference type="GO" id="GO:0004514">
    <property type="term" value="F:nicotinate-nucleotide diphosphorylase (carboxylating) activity"/>
    <property type="evidence" value="ECO:0007669"/>
    <property type="project" value="UniProtKB-EC"/>
</dbReference>
<dbReference type="PANTHER" id="PTHR32179:SF3">
    <property type="entry name" value="NICOTINATE-NUCLEOTIDE PYROPHOSPHORYLASE [CARBOXYLATING]"/>
    <property type="match status" value="1"/>
</dbReference>
<evidence type="ECO:0000259" key="14">
    <source>
        <dbReference type="Pfam" id="PF02749"/>
    </source>
</evidence>
<dbReference type="InterPro" id="IPR037128">
    <property type="entry name" value="Quinolinate_PRibosylTase_N_sf"/>
</dbReference>
<comment type="pathway">
    <text evidence="2">Cofactor biosynthesis; NAD(+) biosynthesis; nicotinate D-ribonucleotide from quinolinate: step 1/1.</text>
</comment>
<comment type="subunit">
    <text evidence="4">Hexamer formed by 3 homodimers.</text>
</comment>
<reference evidence="16" key="1">
    <citation type="submission" date="2018-07" db="EMBL/GenBank/DDBJ databases">
        <authorList>
            <person name="Kim H."/>
        </authorList>
    </citation>
    <scope>NUCLEOTIDE SEQUENCE [LARGE SCALE GENOMIC DNA]</scope>
    <source>
        <strain evidence="16">F02</strain>
    </source>
</reference>
<dbReference type="RefSeq" id="WP_114562740.1">
    <property type="nucleotide sequence ID" value="NZ_CP031124.1"/>
</dbReference>
<feature type="domain" description="Quinolinate phosphoribosyl transferase N-terminal" evidence="14">
    <location>
        <begin position="23"/>
        <end position="107"/>
    </location>
</feature>
<evidence type="ECO:0000256" key="9">
    <source>
        <dbReference type="ARBA" id="ARBA00033102"/>
    </source>
</evidence>
<evidence type="ECO:0000313" key="15">
    <source>
        <dbReference type="EMBL" id="AXF85554.1"/>
    </source>
</evidence>
<feature type="domain" description="Quinolinate phosphoribosyl transferase C-terminal" evidence="13">
    <location>
        <begin position="110"/>
        <end position="286"/>
    </location>
</feature>
<dbReference type="InterPro" id="IPR036068">
    <property type="entry name" value="Nicotinate_pribotase-like_C"/>
</dbReference>
<organism evidence="15 16">
    <name type="scientific">Ephemeroptericola cinctiostellae</name>
    <dbReference type="NCBI Taxonomy" id="2268024"/>
    <lineage>
        <taxon>Bacteria</taxon>
        <taxon>Pseudomonadati</taxon>
        <taxon>Pseudomonadota</taxon>
        <taxon>Betaproteobacteria</taxon>
        <taxon>Burkholderiales</taxon>
        <taxon>Burkholderiaceae</taxon>
        <taxon>Ephemeroptericola</taxon>
    </lineage>
</organism>
<evidence type="ECO:0000259" key="13">
    <source>
        <dbReference type="Pfam" id="PF01729"/>
    </source>
</evidence>
<dbReference type="KEGG" id="hyf:DTO96_101285"/>
<dbReference type="Pfam" id="PF02749">
    <property type="entry name" value="QRPTase_N"/>
    <property type="match status" value="1"/>
</dbReference>
<dbReference type="InterPro" id="IPR013785">
    <property type="entry name" value="Aldolase_TIM"/>
</dbReference>
<keyword evidence="7 12" id="KW-0328">Glycosyltransferase</keyword>
<keyword evidence="6" id="KW-0662">Pyridine nucleotide biosynthesis</keyword>
<dbReference type="InterPro" id="IPR002638">
    <property type="entry name" value="Quinolinate_PRibosylTrfase_C"/>
</dbReference>
<evidence type="ECO:0000256" key="2">
    <source>
        <dbReference type="ARBA" id="ARBA00004893"/>
    </source>
</evidence>
<evidence type="ECO:0000256" key="8">
    <source>
        <dbReference type="ARBA" id="ARBA00022679"/>
    </source>
</evidence>
<dbReference type="SUPFAM" id="SSF51690">
    <property type="entry name" value="Nicotinate/Quinolinate PRTase C-terminal domain-like"/>
    <property type="match status" value="1"/>
</dbReference>
<dbReference type="FunFam" id="3.90.1170.20:FF:000001">
    <property type="entry name" value="Nicotinate-nucleotide diphosphorylase (Carboxylating)"/>
    <property type="match status" value="1"/>
</dbReference>
<name>A0A345DB16_9BURK</name>
<evidence type="ECO:0000256" key="6">
    <source>
        <dbReference type="ARBA" id="ARBA00022642"/>
    </source>
</evidence>
<evidence type="ECO:0000256" key="1">
    <source>
        <dbReference type="ARBA" id="ARBA00003237"/>
    </source>
</evidence>
<dbReference type="GO" id="GO:0034213">
    <property type="term" value="P:quinolinate catabolic process"/>
    <property type="evidence" value="ECO:0007669"/>
    <property type="project" value="TreeGrafter"/>
</dbReference>
<dbReference type="EMBL" id="CP031124">
    <property type="protein sequence ID" value="AXF85554.1"/>
    <property type="molecule type" value="Genomic_DNA"/>
</dbReference>
<evidence type="ECO:0000313" key="16">
    <source>
        <dbReference type="Proteomes" id="UP000252182"/>
    </source>
</evidence>
<evidence type="ECO:0000256" key="3">
    <source>
        <dbReference type="ARBA" id="ARBA00009400"/>
    </source>
</evidence>
<dbReference type="SUPFAM" id="SSF54675">
    <property type="entry name" value="Nicotinate/Quinolinate PRTase N-terminal domain-like"/>
    <property type="match status" value="1"/>
</dbReference>
<evidence type="ECO:0000256" key="12">
    <source>
        <dbReference type="PIRNR" id="PIRNR006250"/>
    </source>
</evidence>
<dbReference type="UniPathway" id="UPA00253">
    <property type="reaction ID" value="UER00331"/>
</dbReference>
<gene>
    <name evidence="15" type="primary">nadC</name>
    <name evidence="15" type="ORF">DTO96_101285</name>
</gene>
<evidence type="ECO:0000256" key="5">
    <source>
        <dbReference type="ARBA" id="ARBA00011944"/>
    </source>
</evidence>
<protein>
    <recommendedName>
        <fullName evidence="11">Probable nicotinate-nucleotide pyrophosphorylase [carboxylating]</fullName>
        <ecNumber evidence="5">2.4.2.19</ecNumber>
    </recommendedName>
    <alternativeName>
        <fullName evidence="9">Quinolinate phosphoribosyltransferase [decarboxylating]</fullName>
    </alternativeName>
</protein>
<dbReference type="PANTHER" id="PTHR32179">
    <property type="entry name" value="NICOTINATE-NUCLEOTIDE PYROPHOSPHORYLASE [CARBOXYLATING]"/>
    <property type="match status" value="1"/>
</dbReference>
<dbReference type="Pfam" id="PF01729">
    <property type="entry name" value="QRPTase_C"/>
    <property type="match status" value="1"/>
</dbReference>
<sequence length="290" mass="31034">MNLNQNITENVRTALAEDVGAGDLTAQLVPADARAQARVISREMAVLCGQAWFTETFKQAAPSATVEWHAVEGDVMQVNQTIVTITGNARELLTAERTALNFLQLLSGTASTVKQYADALKGTKTKIVDSRKTIPGLRLAQKYAVTVGGGHNHRLALYDGILIKENHIATAGGIAPALAQAQAVKDAATDNPFAADAFVMVEVETLVQLTESLAAGAKLILLDNMSHDMIREAVAINMTFNNGEADLEVSGNVSLDNVRSYADLGVDRISSGSLTKHVRAVDYSMRMSRI</sequence>
<dbReference type="EC" id="2.4.2.19" evidence="5"/>
<evidence type="ECO:0000256" key="10">
    <source>
        <dbReference type="ARBA" id="ARBA00047445"/>
    </source>
</evidence>
<dbReference type="PIRSF" id="PIRSF006250">
    <property type="entry name" value="NadC_ModD"/>
    <property type="match status" value="1"/>
</dbReference>
<dbReference type="CDD" id="cd01572">
    <property type="entry name" value="QPRTase"/>
    <property type="match status" value="1"/>
</dbReference>